<evidence type="ECO:0000256" key="4">
    <source>
        <dbReference type="ARBA" id="ARBA00023027"/>
    </source>
</evidence>
<dbReference type="InterPro" id="IPR036220">
    <property type="entry name" value="UDP-Glc/GDP-Man_DH_C_sf"/>
</dbReference>
<dbReference type="PIRSF" id="PIRSF000124">
    <property type="entry name" value="UDPglc_GDPman_dh"/>
    <property type="match status" value="1"/>
</dbReference>
<reference evidence="10 11" key="1">
    <citation type="journal article" date="2014" name="PLoS Genet.">
        <title>Phylogenetically driven sequencing of extremely halophilic archaea reveals strategies for static and dynamic osmo-response.</title>
        <authorList>
            <person name="Becker E.A."/>
            <person name="Seitzer P.M."/>
            <person name="Tritt A."/>
            <person name="Larsen D."/>
            <person name="Krusor M."/>
            <person name="Yao A.I."/>
            <person name="Wu D."/>
            <person name="Madern D."/>
            <person name="Eisen J.A."/>
            <person name="Darling A.E."/>
            <person name="Facciotti M.T."/>
        </authorList>
    </citation>
    <scope>NUCLEOTIDE SEQUENCE [LARGE SCALE GENOMIC DNA]</scope>
    <source>
        <strain evidence="10 11">JCM 14624</strain>
    </source>
</reference>
<dbReference type="Pfam" id="PF03721">
    <property type="entry name" value="UDPG_MGDP_dh_N"/>
    <property type="match status" value="1"/>
</dbReference>
<dbReference type="EC" id="1.1.1.336" evidence="1"/>
<dbReference type="SUPFAM" id="SSF51735">
    <property type="entry name" value="NAD(P)-binding Rossmann-fold domains"/>
    <property type="match status" value="1"/>
</dbReference>
<evidence type="ECO:0000256" key="2">
    <source>
        <dbReference type="ARBA" id="ARBA00016796"/>
    </source>
</evidence>
<evidence type="ECO:0000313" key="10">
    <source>
        <dbReference type="EMBL" id="ELZ11160.1"/>
    </source>
</evidence>
<evidence type="ECO:0000256" key="6">
    <source>
        <dbReference type="ARBA" id="ARBA00049130"/>
    </source>
</evidence>
<dbReference type="PANTHER" id="PTHR43491:SF5">
    <property type="entry name" value="UDP-N-ACETYL-D-MANNOSAMINE DEHYDROGENASE"/>
    <property type="match status" value="1"/>
</dbReference>
<dbReference type="InterPro" id="IPR014026">
    <property type="entry name" value="UDP-Glc/GDP-Man_DH_dimer"/>
</dbReference>
<evidence type="ECO:0000256" key="5">
    <source>
        <dbReference type="ARBA" id="ARBA00030172"/>
    </source>
</evidence>
<dbReference type="GO" id="GO:0000271">
    <property type="term" value="P:polysaccharide biosynthetic process"/>
    <property type="evidence" value="ECO:0007669"/>
    <property type="project" value="InterPro"/>
</dbReference>
<dbReference type="GO" id="GO:0089714">
    <property type="term" value="F:UDP-N-acetyl-D-mannosamine dehydrogenase activity"/>
    <property type="evidence" value="ECO:0007669"/>
    <property type="project" value="UniProtKB-EC"/>
</dbReference>
<accession>M0BJY1</accession>
<name>M0BJY1_9EURY</name>
<gene>
    <name evidence="10" type="ORF">C479_07623</name>
</gene>
<dbReference type="InterPro" id="IPR008927">
    <property type="entry name" value="6-PGluconate_DH-like_C_sf"/>
</dbReference>
<evidence type="ECO:0000313" key="11">
    <source>
        <dbReference type="Proteomes" id="UP000011560"/>
    </source>
</evidence>
<keyword evidence="4" id="KW-0520">NAD</keyword>
<dbReference type="SMART" id="SM00984">
    <property type="entry name" value="UDPG_MGDP_dh_C"/>
    <property type="match status" value="1"/>
</dbReference>
<dbReference type="RefSeq" id="WP_007700311.1">
    <property type="nucleotide sequence ID" value="NZ_AOIQ01000013.1"/>
</dbReference>
<dbReference type="InterPro" id="IPR017476">
    <property type="entry name" value="UDP-Glc/GDP-Man"/>
</dbReference>
<evidence type="ECO:0000256" key="3">
    <source>
        <dbReference type="ARBA" id="ARBA00023002"/>
    </source>
</evidence>
<dbReference type="PANTHER" id="PTHR43491">
    <property type="entry name" value="UDP-N-ACETYL-D-MANNOSAMINE DEHYDROGENASE"/>
    <property type="match status" value="1"/>
</dbReference>
<evidence type="ECO:0000256" key="1">
    <source>
        <dbReference type="ARBA" id="ARBA00012935"/>
    </source>
</evidence>
<organism evidence="10 11">
    <name type="scientific">Halovivax asiaticus JCM 14624</name>
    <dbReference type="NCBI Taxonomy" id="1227490"/>
    <lineage>
        <taxon>Archaea</taxon>
        <taxon>Methanobacteriati</taxon>
        <taxon>Methanobacteriota</taxon>
        <taxon>Stenosarchaea group</taxon>
        <taxon>Halobacteria</taxon>
        <taxon>Halobacteriales</taxon>
        <taxon>Natrialbaceae</taxon>
        <taxon>Halovivax</taxon>
    </lineage>
</organism>
<evidence type="ECO:0000256" key="7">
    <source>
        <dbReference type="PIRNR" id="PIRNR000124"/>
    </source>
</evidence>
<protein>
    <recommendedName>
        <fullName evidence="2">UDP-N-acetyl-D-mannosamine dehydrogenase</fullName>
        <ecNumber evidence="1">1.1.1.336</ecNumber>
    </recommendedName>
    <alternativeName>
        <fullName evidence="5">UDP-ManNAc 6-dehydrogenase</fullName>
    </alternativeName>
</protein>
<dbReference type="Proteomes" id="UP000011560">
    <property type="component" value="Unassembled WGS sequence"/>
</dbReference>
<comment type="caution">
    <text evidence="10">The sequence shown here is derived from an EMBL/GenBank/DDBJ whole genome shotgun (WGS) entry which is preliminary data.</text>
</comment>
<sequence length="480" mass="51014">MTDWREDMSAAGGETRTDGGHAVAEPVTSLYESAADEAVQRASFLDGEIPVAVYGLGKMGLPLASVFAETCGNVTGADVDPAVVETITDGGCHVKREPGLADLVGELAADDALTATSEPRAAAEDASIHVVIVPTPITDAHEPDLAILDAVVEDIARGLSAGDQVIIECTVPPRTTADRVLPTLESVSGLDRDEFGLAFCPERTSSGRALEDIRGAYPKVVGGVDDESARVAQLIYEEINSKGVLTTSDATTAECVKVFEGLYRDVNIALANELGTYTDELGIDIREAIDVANTQPFCDIHDPGPGVGGHCIPYYPYFLIEPFETDSTLLETARAVNDSMPAYTVEKVRDGLAEDGTELSEASVVVLGLTYRPGVEEIRASPSIPIAEQLSEAGADVYGVDPMLKSFEEFSLEPVELEEVSDMDVDTVVLVTPHDEFESIRWGDVSRKDGTPPLVIDGRDALEEGTVEGDVYTIGVGYDE</sequence>
<dbReference type="Gene3D" id="3.40.50.720">
    <property type="entry name" value="NAD(P)-binding Rossmann-like Domain"/>
    <property type="match status" value="2"/>
</dbReference>
<feature type="domain" description="UDP-glucose/GDP-mannose dehydrogenase C-terminal" evidence="9">
    <location>
        <begin position="365"/>
        <end position="464"/>
    </location>
</feature>
<dbReference type="Pfam" id="PF03720">
    <property type="entry name" value="UDPG_MGDP_dh_C"/>
    <property type="match status" value="1"/>
</dbReference>
<evidence type="ECO:0000259" key="9">
    <source>
        <dbReference type="SMART" id="SM00984"/>
    </source>
</evidence>
<dbReference type="InterPro" id="IPR001732">
    <property type="entry name" value="UDP-Glc/GDP-Man_DH_N"/>
</dbReference>
<evidence type="ECO:0000256" key="8">
    <source>
        <dbReference type="SAM" id="MobiDB-lite"/>
    </source>
</evidence>
<dbReference type="InterPro" id="IPR036291">
    <property type="entry name" value="NAD(P)-bd_dom_sf"/>
</dbReference>
<dbReference type="PATRIC" id="fig|1227490.4.peg.1546"/>
<keyword evidence="11" id="KW-1185">Reference proteome</keyword>
<dbReference type="InterPro" id="IPR014027">
    <property type="entry name" value="UDP-Glc/GDP-Man_DH_C"/>
</dbReference>
<dbReference type="NCBIfam" id="TIGR03026">
    <property type="entry name" value="NDP-sugDHase"/>
    <property type="match status" value="1"/>
</dbReference>
<dbReference type="PIRSF" id="PIRSF500136">
    <property type="entry name" value="UDP_ManNAc_DH"/>
    <property type="match status" value="1"/>
</dbReference>
<dbReference type="EMBL" id="AOIQ01000013">
    <property type="protein sequence ID" value="ELZ11160.1"/>
    <property type="molecule type" value="Genomic_DNA"/>
</dbReference>
<dbReference type="SUPFAM" id="SSF52413">
    <property type="entry name" value="UDP-glucose/GDP-mannose dehydrogenase C-terminal domain"/>
    <property type="match status" value="1"/>
</dbReference>
<feature type="region of interest" description="Disordered" evidence="8">
    <location>
        <begin position="1"/>
        <end position="23"/>
    </location>
</feature>
<comment type="similarity">
    <text evidence="7">Belongs to the UDP-glucose/GDP-mannose dehydrogenase family.</text>
</comment>
<dbReference type="GO" id="GO:0051287">
    <property type="term" value="F:NAD binding"/>
    <property type="evidence" value="ECO:0007669"/>
    <property type="project" value="InterPro"/>
</dbReference>
<dbReference type="AlphaFoldDB" id="M0BJY1"/>
<dbReference type="GO" id="GO:0016628">
    <property type="term" value="F:oxidoreductase activity, acting on the CH-CH group of donors, NAD or NADP as acceptor"/>
    <property type="evidence" value="ECO:0007669"/>
    <property type="project" value="InterPro"/>
</dbReference>
<dbReference type="InterPro" id="IPR028359">
    <property type="entry name" value="UDP_ManNAc/GlcNAc_DH"/>
</dbReference>
<proteinExistence type="inferred from homology"/>
<dbReference type="STRING" id="1227490.C479_07623"/>
<dbReference type="SUPFAM" id="SSF48179">
    <property type="entry name" value="6-phosphogluconate dehydrogenase C-terminal domain-like"/>
    <property type="match status" value="1"/>
</dbReference>
<dbReference type="Pfam" id="PF00984">
    <property type="entry name" value="UDPG_MGDP_dh"/>
    <property type="match status" value="1"/>
</dbReference>
<keyword evidence="3" id="KW-0560">Oxidoreductase</keyword>
<comment type="catalytic activity">
    <reaction evidence="6">
        <text>UDP-N-acetyl-alpha-D-mannosamine + 2 NAD(+) + H2O = UDP-N-acetyl-alpha-D-mannosaminouronate + 2 NADH + 3 H(+)</text>
        <dbReference type="Rhea" id="RHEA:25780"/>
        <dbReference type="ChEBI" id="CHEBI:15377"/>
        <dbReference type="ChEBI" id="CHEBI:15378"/>
        <dbReference type="ChEBI" id="CHEBI:57540"/>
        <dbReference type="ChEBI" id="CHEBI:57945"/>
        <dbReference type="ChEBI" id="CHEBI:68623"/>
        <dbReference type="ChEBI" id="CHEBI:70731"/>
        <dbReference type="EC" id="1.1.1.336"/>
    </reaction>
</comment>